<dbReference type="GO" id="GO:0008270">
    <property type="term" value="F:zinc ion binding"/>
    <property type="evidence" value="ECO:0007669"/>
    <property type="project" value="UniProtKB-UniRule"/>
</dbReference>
<feature type="binding site" evidence="6 7">
    <location>
        <position position="194"/>
    </location>
    <ligand>
        <name>Zn(2+)</name>
        <dbReference type="ChEBI" id="CHEBI:29105"/>
    </ligand>
</feature>
<dbReference type="SUPFAM" id="SSF52467">
    <property type="entry name" value="DHS-like NAD/FAD-binding domain"/>
    <property type="match status" value="1"/>
</dbReference>
<keyword evidence="6 7" id="KW-0479">Metal-binding</keyword>
<evidence type="ECO:0000256" key="7">
    <source>
        <dbReference type="PROSITE-ProRule" id="PRU00236"/>
    </source>
</evidence>
<dbReference type="InterPro" id="IPR026591">
    <property type="entry name" value="Sirtuin_cat_small_dom_sf"/>
</dbReference>
<comment type="similarity">
    <text evidence="6">Belongs to the sirtuin family. Class III subfamily.</text>
</comment>
<dbReference type="AlphaFoldDB" id="A0A4Y7TN79"/>
<dbReference type="PANTHER" id="PTHR11085">
    <property type="entry name" value="NAD-DEPENDENT PROTEIN DEACYLASE SIRTUIN-5, MITOCHONDRIAL-RELATED"/>
    <property type="match status" value="1"/>
</dbReference>
<comment type="catalytic activity">
    <reaction evidence="6">
        <text>N(6)-glutaryl-L-lysyl-[protein] + NAD(+) + H2O = 2''-O-glutaryl-ADP-D-ribose + nicotinamide + L-lysyl-[protein]</text>
        <dbReference type="Rhea" id="RHEA:47664"/>
        <dbReference type="Rhea" id="RHEA-COMP:9752"/>
        <dbReference type="Rhea" id="RHEA-COMP:11875"/>
        <dbReference type="ChEBI" id="CHEBI:15377"/>
        <dbReference type="ChEBI" id="CHEBI:17154"/>
        <dbReference type="ChEBI" id="CHEBI:29969"/>
        <dbReference type="ChEBI" id="CHEBI:57540"/>
        <dbReference type="ChEBI" id="CHEBI:87828"/>
        <dbReference type="ChEBI" id="CHEBI:87829"/>
    </reaction>
</comment>
<feature type="binding site" evidence="6">
    <location>
        <position position="276"/>
    </location>
    <ligand>
        <name>NAD(+)</name>
        <dbReference type="ChEBI" id="CHEBI:57540"/>
    </ligand>
</feature>
<comment type="catalytic activity">
    <reaction evidence="6">
        <text>N(6)-malonyl-L-lysyl-[protein] + NAD(+) + H2O = 2''-O-malonyl-ADP-D-ribose + nicotinamide + L-lysyl-[protein]</text>
        <dbReference type="Rhea" id="RHEA:47672"/>
        <dbReference type="Rhea" id="RHEA-COMP:9752"/>
        <dbReference type="Rhea" id="RHEA-COMP:11878"/>
        <dbReference type="ChEBI" id="CHEBI:15377"/>
        <dbReference type="ChEBI" id="CHEBI:17154"/>
        <dbReference type="ChEBI" id="CHEBI:29969"/>
        <dbReference type="ChEBI" id="CHEBI:57540"/>
        <dbReference type="ChEBI" id="CHEBI:87831"/>
        <dbReference type="ChEBI" id="CHEBI:87833"/>
    </reaction>
</comment>
<feature type="binding site" evidence="6">
    <location>
        <position position="71"/>
    </location>
    <ligand>
        <name>substrate</name>
    </ligand>
</feature>
<evidence type="ECO:0000256" key="5">
    <source>
        <dbReference type="ARBA" id="ARBA00023128"/>
    </source>
</evidence>
<evidence type="ECO:0000256" key="4">
    <source>
        <dbReference type="ARBA" id="ARBA00023027"/>
    </source>
</evidence>
<protein>
    <recommendedName>
        <fullName evidence="6">NAD-dependent protein deacylase</fullName>
        <ecNumber evidence="6">2.3.1.-</ecNumber>
    </recommendedName>
    <alternativeName>
        <fullName evidence="6">Regulatory protein SIR2 homolog 5</fullName>
    </alternativeName>
</protein>
<comment type="catalytic activity">
    <reaction evidence="6">
        <text>N(6)-succinyl-L-lysyl-[protein] + NAD(+) + H2O = 2''-O-succinyl-ADP-D-ribose + nicotinamide + L-lysyl-[protein]</text>
        <dbReference type="Rhea" id="RHEA:47668"/>
        <dbReference type="Rhea" id="RHEA-COMP:9752"/>
        <dbReference type="Rhea" id="RHEA-COMP:11877"/>
        <dbReference type="ChEBI" id="CHEBI:15377"/>
        <dbReference type="ChEBI" id="CHEBI:17154"/>
        <dbReference type="ChEBI" id="CHEBI:29969"/>
        <dbReference type="ChEBI" id="CHEBI:57540"/>
        <dbReference type="ChEBI" id="CHEBI:87830"/>
        <dbReference type="ChEBI" id="CHEBI:87832"/>
    </reaction>
</comment>
<name>A0A4Y7TN79_COPMI</name>
<sequence length="286" mass="31067">MPSADIEAFRKVLASSKHIIAVAGAGLSAASGIPTFRGAGGMWRKYDAMSLATPSAFKKNPSLVWQFYHYRREAALKAEPNAAHYALSRLSFPPIRQQVAPDSTFTLITQNVDNLSPRANESFFAECGEVPSTDQPHLLEMHGRLFDVKCTDKACGHTEFNTDSPICEGLRGTEQFVQRQHLDPELPADNLPKCSQCGALTRPGVVWFGEMPHHLDLISEIVDKADLCLVVGTSSTVYPAANYAYAVGMSGGTVAVFNFEDNESAQDADFAFIGPCEDLLPQVLGI</sequence>
<dbReference type="GO" id="GO:0005739">
    <property type="term" value="C:mitochondrion"/>
    <property type="evidence" value="ECO:0007669"/>
    <property type="project" value="UniProtKB-SubCell"/>
</dbReference>
<comment type="cofactor">
    <cofactor evidence="6">
        <name>Zn(2+)</name>
        <dbReference type="ChEBI" id="CHEBI:29105"/>
    </cofactor>
    <text evidence="6">Binds 1 zinc ion per subunit.</text>
</comment>
<keyword evidence="6 7" id="KW-0862">Zinc</keyword>
<dbReference type="Gene3D" id="3.40.50.1220">
    <property type="entry name" value="TPP-binding domain"/>
    <property type="match status" value="1"/>
</dbReference>
<evidence type="ECO:0000313" key="9">
    <source>
        <dbReference type="EMBL" id="TEB35421.1"/>
    </source>
</evidence>
<feature type="active site" description="Proton acceptor" evidence="6 7">
    <location>
        <position position="142"/>
    </location>
</feature>
<dbReference type="InterPro" id="IPR029035">
    <property type="entry name" value="DHS-like_NAD/FAD-binding_dom"/>
</dbReference>
<feature type="binding site" evidence="7">
    <location>
        <position position="155"/>
    </location>
    <ligand>
        <name>Zn(2+)</name>
        <dbReference type="ChEBI" id="CHEBI:29105"/>
    </ligand>
</feature>
<dbReference type="InterPro" id="IPR003000">
    <property type="entry name" value="Sirtuin"/>
</dbReference>
<feature type="binding site" evidence="6">
    <location>
        <begin position="110"/>
        <end position="113"/>
    </location>
    <ligand>
        <name>NAD(+)</name>
        <dbReference type="ChEBI" id="CHEBI:57540"/>
    </ligand>
</feature>
<dbReference type="GO" id="GO:0061697">
    <property type="term" value="F:protein-glutaryllysine deglutarylase activity"/>
    <property type="evidence" value="ECO:0007669"/>
    <property type="project" value="RHEA"/>
</dbReference>
<dbReference type="GO" id="GO:0005634">
    <property type="term" value="C:nucleus"/>
    <property type="evidence" value="ECO:0007669"/>
    <property type="project" value="TreeGrafter"/>
</dbReference>
<comment type="subcellular location">
    <subcellularLocation>
        <location evidence="1 6">Mitochondrion</location>
    </subcellularLocation>
</comment>
<dbReference type="InterPro" id="IPR026590">
    <property type="entry name" value="Ssirtuin_cat_dom"/>
</dbReference>
<dbReference type="EMBL" id="QPFP01000007">
    <property type="protein sequence ID" value="TEB35421.1"/>
    <property type="molecule type" value="Genomic_DNA"/>
</dbReference>
<dbReference type="HAMAP" id="MF_01121">
    <property type="entry name" value="Sirtuin_ClassIII"/>
    <property type="match status" value="1"/>
</dbReference>
<evidence type="ECO:0000259" key="8">
    <source>
        <dbReference type="PROSITE" id="PS50305"/>
    </source>
</evidence>
<reference evidence="9 10" key="1">
    <citation type="journal article" date="2019" name="Nat. Ecol. Evol.">
        <title>Megaphylogeny resolves global patterns of mushroom evolution.</title>
        <authorList>
            <person name="Varga T."/>
            <person name="Krizsan K."/>
            <person name="Foldi C."/>
            <person name="Dima B."/>
            <person name="Sanchez-Garcia M."/>
            <person name="Sanchez-Ramirez S."/>
            <person name="Szollosi G.J."/>
            <person name="Szarkandi J.G."/>
            <person name="Papp V."/>
            <person name="Albert L."/>
            <person name="Andreopoulos W."/>
            <person name="Angelini C."/>
            <person name="Antonin V."/>
            <person name="Barry K.W."/>
            <person name="Bougher N.L."/>
            <person name="Buchanan P."/>
            <person name="Buyck B."/>
            <person name="Bense V."/>
            <person name="Catcheside P."/>
            <person name="Chovatia M."/>
            <person name="Cooper J."/>
            <person name="Damon W."/>
            <person name="Desjardin D."/>
            <person name="Finy P."/>
            <person name="Geml J."/>
            <person name="Haridas S."/>
            <person name="Hughes K."/>
            <person name="Justo A."/>
            <person name="Karasinski D."/>
            <person name="Kautmanova I."/>
            <person name="Kiss B."/>
            <person name="Kocsube S."/>
            <person name="Kotiranta H."/>
            <person name="LaButti K.M."/>
            <person name="Lechner B.E."/>
            <person name="Liimatainen K."/>
            <person name="Lipzen A."/>
            <person name="Lukacs Z."/>
            <person name="Mihaltcheva S."/>
            <person name="Morgado L.N."/>
            <person name="Niskanen T."/>
            <person name="Noordeloos M.E."/>
            <person name="Ohm R.A."/>
            <person name="Ortiz-Santana B."/>
            <person name="Ovrebo C."/>
            <person name="Racz N."/>
            <person name="Riley R."/>
            <person name="Savchenko A."/>
            <person name="Shiryaev A."/>
            <person name="Soop K."/>
            <person name="Spirin V."/>
            <person name="Szebenyi C."/>
            <person name="Tomsovsky M."/>
            <person name="Tulloss R.E."/>
            <person name="Uehling J."/>
            <person name="Grigoriev I.V."/>
            <person name="Vagvolgyi C."/>
            <person name="Papp T."/>
            <person name="Martin F.M."/>
            <person name="Miettinen O."/>
            <person name="Hibbett D.S."/>
            <person name="Nagy L.G."/>
        </authorList>
    </citation>
    <scope>NUCLEOTIDE SEQUENCE [LARGE SCALE GENOMIC DNA]</scope>
    <source>
        <strain evidence="9 10">FP101781</strain>
    </source>
</reference>
<feature type="binding site" evidence="6 7">
    <location>
        <position position="150"/>
    </location>
    <ligand>
        <name>Zn(2+)</name>
        <dbReference type="ChEBI" id="CHEBI:29105"/>
    </ligand>
</feature>
<evidence type="ECO:0000313" key="10">
    <source>
        <dbReference type="Proteomes" id="UP000298030"/>
    </source>
</evidence>
<dbReference type="STRING" id="71717.A0A4Y7TN79"/>
<dbReference type="InterPro" id="IPR050134">
    <property type="entry name" value="NAD-dep_sirtuin_deacylases"/>
</dbReference>
<comment type="caution">
    <text evidence="9">The sequence shown here is derived from an EMBL/GenBank/DDBJ whole genome shotgun (WGS) entry which is preliminary data.</text>
</comment>
<evidence type="ECO:0000256" key="1">
    <source>
        <dbReference type="ARBA" id="ARBA00004173"/>
    </source>
</evidence>
<feature type="binding site" evidence="6">
    <location>
        <begin position="24"/>
        <end position="43"/>
    </location>
    <ligand>
        <name>NAD(+)</name>
        <dbReference type="ChEBI" id="CHEBI:57540"/>
    </ligand>
</feature>
<dbReference type="PROSITE" id="PS50305">
    <property type="entry name" value="SIRTUIN"/>
    <property type="match status" value="1"/>
</dbReference>
<accession>A0A4Y7TN79</accession>
<proteinExistence type="inferred from homology"/>
<feature type="binding site" evidence="6">
    <location>
        <begin position="258"/>
        <end position="260"/>
    </location>
    <ligand>
        <name>NAD(+)</name>
        <dbReference type="ChEBI" id="CHEBI:57540"/>
    </ligand>
</feature>
<comment type="caution">
    <text evidence="6">Lacks conserved residue(s) required for the propagation of feature annotation.</text>
</comment>
<feature type="binding site" evidence="7">
    <location>
        <position position="197"/>
    </location>
    <ligand>
        <name>Zn(2+)</name>
        <dbReference type="ChEBI" id="CHEBI:29105"/>
    </ligand>
</feature>
<comment type="domain">
    <text evidence="6">In contrast to class I sirtuins, class III sirtuins have only weak deacetylase activity. Difference in substrate specificity is probably due to a larger hydrophobic pocket with 2 residues (Tyr-68 and Arg-71) that bind to malonylated and succinylated substrates and define the specificity.</text>
</comment>
<dbReference type="GO" id="GO:0070403">
    <property type="term" value="F:NAD+ binding"/>
    <property type="evidence" value="ECO:0007669"/>
    <property type="project" value="UniProtKB-UniRule"/>
</dbReference>
<evidence type="ECO:0000256" key="2">
    <source>
        <dbReference type="ARBA" id="ARBA00006924"/>
    </source>
</evidence>
<keyword evidence="4 6" id="KW-0520">NAD</keyword>
<gene>
    <name evidence="9" type="ORF">FA13DRAFT_1771893</name>
</gene>
<dbReference type="GO" id="GO:0036054">
    <property type="term" value="F:protein-malonyllysine demalonylase activity"/>
    <property type="evidence" value="ECO:0007669"/>
    <property type="project" value="UniProtKB-UniRule"/>
</dbReference>
<dbReference type="GO" id="GO:0036055">
    <property type="term" value="F:protein-succinyllysine desuccinylase activity"/>
    <property type="evidence" value="ECO:0007669"/>
    <property type="project" value="UniProtKB-UniRule"/>
</dbReference>
<dbReference type="OrthoDB" id="424302at2759"/>
<keyword evidence="10" id="KW-1185">Reference proteome</keyword>
<dbReference type="PANTHER" id="PTHR11085:SF10">
    <property type="entry name" value="NAD-DEPENDENT PROTEIN DEACYLASE SIRTUIN-5, MITOCHONDRIAL-RELATED"/>
    <property type="match status" value="1"/>
</dbReference>
<comment type="similarity">
    <text evidence="2">Belongs to the sirtuin family. Class I subfamily.</text>
</comment>
<dbReference type="Proteomes" id="UP000298030">
    <property type="component" value="Unassembled WGS sequence"/>
</dbReference>
<dbReference type="EC" id="2.3.1.-" evidence="6"/>
<dbReference type="Gene3D" id="3.30.1600.10">
    <property type="entry name" value="SIR2/SIRT2 'Small Domain"/>
    <property type="match status" value="1"/>
</dbReference>
<dbReference type="Pfam" id="PF02146">
    <property type="entry name" value="SIR2"/>
    <property type="match status" value="1"/>
</dbReference>
<feature type="domain" description="Deacetylase sirtuin-type" evidence="8">
    <location>
        <begin position="1"/>
        <end position="286"/>
    </location>
</feature>
<feature type="binding site" evidence="6">
    <location>
        <begin position="232"/>
        <end position="234"/>
    </location>
    <ligand>
        <name>NAD(+)</name>
        <dbReference type="ChEBI" id="CHEBI:57540"/>
    </ligand>
</feature>
<evidence type="ECO:0000256" key="6">
    <source>
        <dbReference type="HAMAP-Rule" id="MF_03160"/>
    </source>
</evidence>
<feature type="binding site" evidence="6">
    <location>
        <position position="68"/>
    </location>
    <ligand>
        <name>substrate</name>
    </ligand>
</feature>
<keyword evidence="5 6" id="KW-0496">Mitochondrion</keyword>
<dbReference type="GO" id="GO:0017136">
    <property type="term" value="F:histone deacetylase activity, NAD-dependent"/>
    <property type="evidence" value="ECO:0007669"/>
    <property type="project" value="TreeGrafter"/>
</dbReference>
<dbReference type="InterPro" id="IPR027546">
    <property type="entry name" value="Sirtuin_class_III"/>
</dbReference>
<comment type="function">
    <text evidence="6">NAD-dependent lysine demalonylase, desuccinylase and deglutarylase that specifically removes malonyl, succinyl and glutaryl groups on target proteins. Has weak NAD-dependent protein deacetylase activity; however this activity may not be physiologically relevant in vivo.</text>
</comment>
<keyword evidence="3 6" id="KW-0808">Transferase</keyword>
<evidence type="ECO:0000256" key="3">
    <source>
        <dbReference type="ARBA" id="ARBA00022679"/>
    </source>
</evidence>
<organism evidence="9 10">
    <name type="scientific">Coprinellus micaceus</name>
    <name type="common">Glistening ink-cap mushroom</name>
    <name type="synonym">Coprinus micaceus</name>
    <dbReference type="NCBI Taxonomy" id="71717"/>
    <lineage>
        <taxon>Eukaryota</taxon>
        <taxon>Fungi</taxon>
        <taxon>Dikarya</taxon>
        <taxon>Basidiomycota</taxon>
        <taxon>Agaricomycotina</taxon>
        <taxon>Agaricomycetes</taxon>
        <taxon>Agaricomycetidae</taxon>
        <taxon>Agaricales</taxon>
        <taxon>Agaricineae</taxon>
        <taxon>Psathyrellaceae</taxon>
        <taxon>Coprinellus</taxon>
    </lineage>
</organism>